<feature type="transmembrane region" description="Helical" evidence="1">
    <location>
        <begin position="161"/>
        <end position="187"/>
    </location>
</feature>
<feature type="transmembrane region" description="Helical" evidence="1">
    <location>
        <begin position="135"/>
        <end position="155"/>
    </location>
</feature>
<dbReference type="STRING" id="1798382.A3D77_02435"/>
<comment type="caution">
    <text evidence="2">The sequence shown here is derived from an EMBL/GenBank/DDBJ whole genome shotgun (WGS) entry which is preliminary data.</text>
</comment>
<organism evidence="2 3">
    <name type="scientific">Candidatus Gottesmanbacteria bacterium RIFCSPHIGHO2_02_FULL_39_11</name>
    <dbReference type="NCBI Taxonomy" id="1798382"/>
    <lineage>
        <taxon>Bacteria</taxon>
        <taxon>Candidatus Gottesmaniibacteriota</taxon>
    </lineage>
</organism>
<feature type="transmembrane region" description="Helical" evidence="1">
    <location>
        <begin position="359"/>
        <end position="381"/>
    </location>
</feature>
<feature type="transmembrane region" description="Helical" evidence="1">
    <location>
        <begin position="199"/>
        <end position="219"/>
    </location>
</feature>
<feature type="transmembrane region" description="Helical" evidence="1">
    <location>
        <begin position="271"/>
        <end position="296"/>
    </location>
</feature>
<proteinExistence type="predicted"/>
<keyword evidence="1" id="KW-0472">Membrane</keyword>
<dbReference type="AlphaFoldDB" id="A0A1F5ZV93"/>
<feature type="transmembrane region" description="Helical" evidence="1">
    <location>
        <begin position="239"/>
        <end position="259"/>
    </location>
</feature>
<dbReference type="EMBL" id="MFJL01000014">
    <property type="protein sequence ID" value="OGG16293.1"/>
    <property type="molecule type" value="Genomic_DNA"/>
</dbReference>
<reference evidence="2 3" key="1">
    <citation type="journal article" date="2016" name="Nat. Commun.">
        <title>Thousands of microbial genomes shed light on interconnected biogeochemical processes in an aquifer system.</title>
        <authorList>
            <person name="Anantharaman K."/>
            <person name="Brown C.T."/>
            <person name="Hug L.A."/>
            <person name="Sharon I."/>
            <person name="Castelle C.J."/>
            <person name="Probst A.J."/>
            <person name="Thomas B.C."/>
            <person name="Singh A."/>
            <person name="Wilkins M.J."/>
            <person name="Karaoz U."/>
            <person name="Brodie E.L."/>
            <person name="Williams K.H."/>
            <person name="Hubbard S.S."/>
            <person name="Banfield J.F."/>
        </authorList>
    </citation>
    <scope>NUCLEOTIDE SEQUENCE [LARGE SCALE GENOMIC DNA]</scope>
</reference>
<name>A0A1F5ZV93_9BACT</name>
<feature type="transmembrane region" description="Helical" evidence="1">
    <location>
        <begin position="308"/>
        <end position="328"/>
    </location>
</feature>
<dbReference type="Proteomes" id="UP000176923">
    <property type="component" value="Unassembled WGS sequence"/>
</dbReference>
<evidence type="ECO:0008006" key="4">
    <source>
        <dbReference type="Google" id="ProtNLM"/>
    </source>
</evidence>
<evidence type="ECO:0000313" key="3">
    <source>
        <dbReference type="Proteomes" id="UP000176923"/>
    </source>
</evidence>
<evidence type="ECO:0000313" key="2">
    <source>
        <dbReference type="EMBL" id="OGG16293.1"/>
    </source>
</evidence>
<evidence type="ECO:0000256" key="1">
    <source>
        <dbReference type="SAM" id="Phobius"/>
    </source>
</evidence>
<gene>
    <name evidence="2" type="ORF">A3D77_02435</name>
</gene>
<feature type="transmembrane region" description="Helical" evidence="1">
    <location>
        <begin position="83"/>
        <end position="101"/>
    </location>
</feature>
<protein>
    <recommendedName>
        <fullName evidence="4">Glycosyltransferase RgtA/B/C/D-like domain-containing protein</fullName>
    </recommendedName>
</protein>
<keyword evidence="1" id="KW-1133">Transmembrane helix</keyword>
<keyword evidence="1" id="KW-0812">Transmembrane</keyword>
<accession>A0A1F5ZV93</accession>
<feature type="transmembrane region" description="Helical" evidence="1">
    <location>
        <begin position="7"/>
        <end position="30"/>
    </location>
</feature>
<sequence length="482" mass="55274">MKVSLRIIAPLSVIILLSFFLFFPSFSTYFHQDDFTHMTYSDTFSKVISSFNLFAKGDFPFYRPIPTQVYFYFLKHFFGLNPFPYHAVNFILFILNILILYRLSTYLTKSSQAGIFSSLFYAVNSTHIAPLFSPAYCHELFLVFFGLLSVYSLATNKTGRSILFFILALMSKETAVVLPGILILTYIYEKKKIPSKSEFKKLGIFILLSVIYFLAHAIFYGFASSSSYKVIIGKATFQILFWYFLWALSVPNIFIDFLLPHLKISPVWHQVAGANSSVFFIFFGVFAVLLFFLMIWSIKYVKGSIYTLFYSLFWFVIALLPLIIFPLHKLATEQALALAGLSIYLGSVLSSAFKEKGLFKIISFLMIVFYLVHASNSILLARRTHWVILSARQAEKTLFALRLKYPILPDDSIIYFKNGEIKIPQYGSAKQIYQALGNGAAINILYNDNKIQSYFEDVKDLPPDVKKSKLVLEFDSSKFLGY</sequence>
<feature type="transmembrane region" description="Helical" evidence="1">
    <location>
        <begin position="335"/>
        <end position="353"/>
    </location>
</feature>